<dbReference type="EC" id="5.1.3.3" evidence="5"/>
<accession>A0ABY4U2U6</accession>
<name>A0ABY4U2U6_9SPHN</name>
<dbReference type="Gene3D" id="2.70.98.10">
    <property type="match status" value="1"/>
</dbReference>
<dbReference type="PIRSF" id="PIRSF005096">
    <property type="entry name" value="GALM"/>
    <property type="match status" value="1"/>
</dbReference>
<comment type="pathway">
    <text evidence="1 5">Carbohydrate metabolism; hexose metabolism.</text>
</comment>
<comment type="similarity">
    <text evidence="2 5">Belongs to the aldose epimerase family.</text>
</comment>
<reference evidence="6 7" key="1">
    <citation type="submission" date="2022-06" db="EMBL/GenBank/DDBJ databases">
        <authorList>
            <person name="Liu G."/>
        </authorList>
    </citation>
    <scope>NUCLEOTIDE SEQUENCE [LARGE SCALE GENOMIC DNA]</scope>
    <source>
        <strain evidence="6 7">E4</strain>
    </source>
</reference>
<keyword evidence="7" id="KW-1185">Reference proteome</keyword>
<evidence type="ECO:0000256" key="1">
    <source>
        <dbReference type="ARBA" id="ARBA00005028"/>
    </source>
</evidence>
<dbReference type="EMBL" id="CP098494">
    <property type="protein sequence ID" value="USA60076.1"/>
    <property type="molecule type" value="Genomic_DNA"/>
</dbReference>
<gene>
    <name evidence="6" type="ORF">NCF85_08045</name>
</gene>
<dbReference type="PANTHER" id="PTHR10091:SF0">
    <property type="entry name" value="GALACTOSE MUTAROTASE"/>
    <property type="match status" value="1"/>
</dbReference>
<evidence type="ECO:0000256" key="5">
    <source>
        <dbReference type="PIRNR" id="PIRNR005096"/>
    </source>
</evidence>
<keyword evidence="3 5" id="KW-0413">Isomerase</keyword>
<evidence type="ECO:0000313" key="6">
    <source>
        <dbReference type="EMBL" id="USA60076.1"/>
    </source>
</evidence>
<dbReference type="Proteomes" id="UP001056619">
    <property type="component" value="Chromosome"/>
</dbReference>
<dbReference type="InterPro" id="IPR008183">
    <property type="entry name" value="Aldose_1/G6P_1-epimerase"/>
</dbReference>
<evidence type="ECO:0000256" key="4">
    <source>
        <dbReference type="ARBA" id="ARBA00023277"/>
    </source>
</evidence>
<dbReference type="Pfam" id="PF01263">
    <property type="entry name" value="Aldose_epim"/>
    <property type="match status" value="1"/>
</dbReference>
<protein>
    <recommendedName>
        <fullName evidence="5">Aldose 1-epimerase</fullName>
        <ecNumber evidence="5">5.1.3.3</ecNumber>
    </recommendedName>
</protein>
<organism evidence="6 7">
    <name type="scientific">Qipengyuania citrea</name>
    <dbReference type="NCBI Taxonomy" id="225971"/>
    <lineage>
        <taxon>Bacteria</taxon>
        <taxon>Pseudomonadati</taxon>
        <taxon>Pseudomonadota</taxon>
        <taxon>Alphaproteobacteria</taxon>
        <taxon>Sphingomonadales</taxon>
        <taxon>Erythrobacteraceae</taxon>
        <taxon>Qipengyuania</taxon>
    </lineage>
</organism>
<sequence>MTPSDASIAQEVFGTLPNGDDVIAVTLANGLGTTIRILTLGASLHSVVTPDRDGNLADVVLGHSSLGEYLDHPQYFGATVGRVANRIAGGRFTLDGREFEIPANNGPNALHGGPEGFDKRNWSIVATRGAPFPGVTLSLVSPDGDQGFPGTLTAMADFVLDQSGGLRIAYSATTDRRTLVNLSNHTYWNLAGEGAAESAMTHELEILADHYLPTDAYSIPTGEFAPVAGTPFDFRQPRVIGDRVRNAGHPQIRIGRGYDHNWVASRGPTKELRLLARVRHVASGRMLEVHSTQPGLQFYSGNFLDGTTSGKAGQLYRMGDAFALEPQMFPDTPNQRGFGSLSLDPGQTYSNDILFRLFTDYEGANRS</sequence>
<dbReference type="SUPFAM" id="SSF74650">
    <property type="entry name" value="Galactose mutarotase-like"/>
    <property type="match status" value="1"/>
</dbReference>
<dbReference type="RefSeq" id="WP_301641263.1">
    <property type="nucleotide sequence ID" value="NZ_CP098494.1"/>
</dbReference>
<evidence type="ECO:0000256" key="2">
    <source>
        <dbReference type="ARBA" id="ARBA00006206"/>
    </source>
</evidence>
<dbReference type="NCBIfam" id="NF008277">
    <property type="entry name" value="PRK11055.1"/>
    <property type="match status" value="1"/>
</dbReference>
<comment type="catalytic activity">
    <reaction evidence="5">
        <text>alpha-D-glucose = beta-D-glucose</text>
        <dbReference type="Rhea" id="RHEA:10264"/>
        <dbReference type="ChEBI" id="CHEBI:15903"/>
        <dbReference type="ChEBI" id="CHEBI:17925"/>
        <dbReference type="EC" id="5.1.3.3"/>
    </reaction>
</comment>
<dbReference type="InterPro" id="IPR011013">
    <property type="entry name" value="Gal_mutarotase_sf_dom"/>
</dbReference>
<evidence type="ECO:0000256" key="3">
    <source>
        <dbReference type="ARBA" id="ARBA00023235"/>
    </source>
</evidence>
<dbReference type="CDD" id="cd09019">
    <property type="entry name" value="galactose_mutarotase_like"/>
    <property type="match status" value="1"/>
</dbReference>
<dbReference type="PANTHER" id="PTHR10091">
    <property type="entry name" value="ALDOSE-1-EPIMERASE"/>
    <property type="match status" value="1"/>
</dbReference>
<evidence type="ECO:0000313" key="7">
    <source>
        <dbReference type="Proteomes" id="UP001056619"/>
    </source>
</evidence>
<dbReference type="InterPro" id="IPR014718">
    <property type="entry name" value="GH-type_carb-bd"/>
</dbReference>
<keyword evidence="4 5" id="KW-0119">Carbohydrate metabolism</keyword>
<proteinExistence type="inferred from homology"/>
<dbReference type="InterPro" id="IPR015443">
    <property type="entry name" value="Aldose_1-epimerase"/>
</dbReference>
<dbReference type="InterPro" id="IPR047215">
    <property type="entry name" value="Galactose_mutarotase-like"/>
</dbReference>